<sequence>MSNNYLPFSTAPVTRGAGVSTVSHQHAHHQHQHHVASASSNGLIDGMLPPSLATRSPSVPSAAVIGRGVGGSMLPYPIPTPQSQQQQHAASVAMMNACGPTGTGGVGMPSSGPAVPAPRSAAALLAETTGAPPPPPAPSRAASNPAGMATVTGGGVSAGIAATAATAPLLGAPSVTTHTPPSAAVATATPEPTTALSATTLMSPTFKAFTTSASAVLSSMMDVDPMVSPVENVGGAAAAAIGVSSEPARLPAINPHSRIEIQLTLSSTQERADADDDGAFGFEEQSREDCTSDCLAQVLMALKSLDSYAYPQEDCLEREAKEWYGFILDCGSPHRAAVALKAKMSQLIDNDLSMMLEGLAGAIIYYNIWSVASLFGVSEKKTLCHLVLRIILKMLVAHRRAPHNAERYVSVLLKMLIVGWVSIKGILDTVELCLQNEELIHIGLRILIHGFHKLQSASELRTALDARPRLARRLAEVCTTDPALEIEVTLVTRWWRNTPPSICGSVPMENPQVNIPFSPVTCMEYFPIRDEVVTGDMRGVVTLWGPPMSSRQPSVKNALGLQHISVRQRGVVPLPMDCVPIAMAGQRLDGQYLAIAGMPLKSRKPYSKYSEQPPTRPGSTPAPAIATTAIDSVMDGAGAAGDATGLLTGAAAGTGNAGAIIVITCNENSLRWTKGEIVMRPPGIALTAITAFRNSIVAVGESAVSAAAAAATSISGGGSGSGILSGNASAPHRLSFVDVVNGVAMRQIPKAHDNYITALTVLEESSYVLLSGGRDAAVKMWDPRSREDTPVVNTALCKKALHNETTISSLHTAGYSIITTDVNGAMVVWDLRNMATPHKRHQFAYPIVDATLIQDNRAAIATSRGIVTVSLDTLEPEDLFYDKGACTRLLANDTGDLLFAAWGSELDVCGVSGR</sequence>
<accession>A0A836HSG4</accession>
<dbReference type="PANTHER" id="PTHR22842:SF3">
    <property type="entry name" value="WD REPEAT DOMAIN-CONTAINING PROTEIN 83"/>
    <property type="match status" value="1"/>
</dbReference>
<dbReference type="Gene3D" id="2.130.10.10">
    <property type="entry name" value="YVTN repeat-like/Quinoprotein amine dehydrogenase"/>
    <property type="match status" value="1"/>
</dbReference>
<dbReference type="GO" id="GO:0000398">
    <property type="term" value="P:mRNA splicing, via spliceosome"/>
    <property type="evidence" value="ECO:0007669"/>
    <property type="project" value="TreeGrafter"/>
</dbReference>
<dbReference type="PANTHER" id="PTHR22842">
    <property type="entry name" value="WD40 REPEAT PROTEIN"/>
    <property type="match status" value="1"/>
</dbReference>
<evidence type="ECO:0008006" key="8">
    <source>
        <dbReference type="Google" id="ProtNLM"/>
    </source>
</evidence>
<comment type="subcellular location">
    <subcellularLocation>
        <location evidence="1">Cytoplasm</location>
    </subcellularLocation>
</comment>
<dbReference type="RefSeq" id="XP_067757233.1">
    <property type="nucleotide sequence ID" value="XM_067900404.1"/>
</dbReference>
<dbReference type="PROSITE" id="PS50294">
    <property type="entry name" value="WD_REPEATS_REGION"/>
    <property type="match status" value="1"/>
</dbReference>
<dbReference type="SUPFAM" id="SSF50978">
    <property type="entry name" value="WD40 repeat-like"/>
    <property type="match status" value="1"/>
</dbReference>
<evidence type="ECO:0000256" key="1">
    <source>
        <dbReference type="ARBA" id="ARBA00004496"/>
    </source>
</evidence>
<dbReference type="GO" id="GO:0071013">
    <property type="term" value="C:catalytic step 2 spliceosome"/>
    <property type="evidence" value="ECO:0007669"/>
    <property type="project" value="TreeGrafter"/>
</dbReference>
<dbReference type="InterPro" id="IPR036322">
    <property type="entry name" value="WD40_repeat_dom_sf"/>
</dbReference>
<feature type="compositionally biased region" description="Low complexity" evidence="5">
    <location>
        <begin position="139"/>
        <end position="148"/>
    </location>
</feature>
<dbReference type="KEGG" id="phet:94290481"/>
<proteinExistence type="inferred from homology"/>
<keyword evidence="4" id="KW-0853">WD repeat</keyword>
<comment type="similarity">
    <text evidence="3">Belongs to the WD repeat MORG1 family.</text>
</comment>
<comment type="caution">
    <text evidence="6">The sequence shown here is derived from an EMBL/GenBank/DDBJ whole genome shotgun (WGS) entry which is preliminary data.</text>
</comment>
<evidence type="ECO:0000313" key="7">
    <source>
        <dbReference type="Proteomes" id="UP000674318"/>
    </source>
</evidence>
<dbReference type="PROSITE" id="PS50082">
    <property type="entry name" value="WD_REPEATS_2"/>
    <property type="match status" value="1"/>
</dbReference>
<dbReference type="SMART" id="SM00320">
    <property type="entry name" value="WD40"/>
    <property type="match status" value="2"/>
</dbReference>
<dbReference type="Proteomes" id="UP000674318">
    <property type="component" value="Unassembled WGS sequence"/>
</dbReference>
<feature type="region of interest" description="Disordered" evidence="5">
    <location>
        <begin position="127"/>
        <end position="148"/>
    </location>
</feature>
<keyword evidence="7" id="KW-1185">Reference proteome</keyword>
<dbReference type="InterPro" id="IPR051980">
    <property type="entry name" value="WD_repeat_MORG1"/>
</dbReference>
<evidence type="ECO:0000256" key="2">
    <source>
        <dbReference type="ARBA" id="ARBA00022490"/>
    </source>
</evidence>
<dbReference type="AlphaFoldDB" id="A0A836HSG4"/>
<dbReference type="InterPro" id="IPR001680">
    <property type="entry name" value="WD40_rpt"/>
</dbReference>
<evidence type="ECO:0000256" key="4">
    <source>
        <dbReference type="PROSITE-ProRule" id="PRU00221"/>
    </source>
</evidence>
<feature type="repeat" description="WD" evidence="4">
    <location>
        <begin position="749"/>
        <end position="791"/>
    </location>
</feature>
<dbReference type="EMBL" id="JAFJZO010000022">
    <property type="protein sequence ID" value="KAG5504972.1"/>
    <property type="molecule type" value="Genomic_DNA"/>
</dbReference>
<dbReference type="InterPro" id="IPR015943">
    <property type="entry name" value="WD40/YVTN_repeat-like_dom_sf"/>
</dbReference>
<evidence type="ECO:0000256" key="5">
    <source>
        <dbReference type="SAM" id="MobiDB-lite"/>
    </source>
</evidence>
<evidence type="ECO:0000313" key="6">
    <source>
        <dbReference type="EMBL" id="KAG5504972.1"/>
    </source>
</evidence>
<keyword evidence="2" id="KW-0963">Cytoplasm</keyword>
<dbReference type="OrthoDB" id="1930760at2759"/>
<dbReference type="GeneID" id="94290481"/>
<dbReference type="GO" id="GO:0005737">
    <property type="term" value="C:cytoplasm"/>
    <property type="evidence" value="ECO:0007669"/>
    <property type="project" value="UniProtKB-SubCell"/>
</dbReference>
<evidence type="ECO:0000256" key="3">
    <source>
        <dbReference type="ARBA" id="ARBA00038145"/>
    </source>
</evidence>
<organism evidence="6 7">
    <name type="scientific">Porcisia hertigi</name>
    <dbReference type="NCBI Taxonomy" id="2761500"/>
    <lineage>
        <taxon>Eukaryota</taxon>
        <taxon>Discoba</taxon>
        <taxon>Euglenozoa</taxon>
        <taxon>Kinetoplastea</taxon>
        <taxon>Metakinetoplastina</taxon>
        <taxon>Trypanosomatida</taxon>
        <taxon>Trypanosomatidae</taxon>
        <taxon>Leishmaniinae</taxon>
        <taxon>Porcisia</taxon>
    </lineage>
</organism>
<protein>
    <recommendedName>
        <fullName evidence="8">Guanine nucleotide-binding protein subunit beta-like protein</fullName>
    </recommendedName>
</protein>
<reference evidence="6 7" key="1">
    <citation type="submission" date="2021-02" db="EMBL/GenBank/DDBJ databases">
        <title>Porcisia hertigi Genome sequencing and assembly.</title>
        <authorList>
            <person name="Almutairi H."/>
            <person name="Gatherer D."/>
        </authorList>
    </citation>
    <scope>NUCLEOTIDE SEQUENCE [LARGE SCALE GENOMIC DNA]</scope>
    <source>
        <strain evidence="6 7">C119</strain>
    </source>
</reference>
<name>A0A836HSG4_9TRYP</name>
<gene>
    <name evidence="6" type="ORF">JKF63_04419</name>
</gene>